<accession>A0A0F5JJP9</accession>
<evidence type="ECO:0000256" key="3">
    <source>
        <dbReference type="ARBA" id="ARBA00022840"/>
    </source>
</evidence>
<dbReference type="CDD" id="cd03230">
    <property type="entry name" value="ABC_DR_subfamily_A"/>
    <property type="match status" value="1"/>
</dbReference>
<dbReference type="SUPFAM" id="SSF52540">
    <property type="entry name" value="P-loop containing nucleoside triphosphate hydrolases"/>
    <property type="match status" value="1"/>
</dbReference>
<evidence type="ECO:0000313" key="5">
    <source>
        <dbReference type="EMBL" id="KKB57944.1"/>
    </source>
</evidence>
<sequence>MLTIRNLQVEYKKQSLILKGITLSMESGKIHGIVGLNGAGKTTLLNTLYGFIRPVEGSILYNDNPLHRRDIAYLEAENYFYPYMTGHEYLDLFPAGENGFQVDNWQKLFNIPLNDITENYSTGMKKKLALLGVLKPDKPILILDEPFNGLDLESAHILTLILQQLREKGKTVLVTSHVFETLTSGCDYIHHINNGMIEQSYSKEQFGMLKELLFSTIEKQTSEQIKELI</sequence>
<reference evidence="5 6" key="1">
    <citation type="submission" date="2013-04" db="EMBL/GenBank/DDBJ databases">
        <title>The Genome Sequence of Parabacteroides gordonii DSM 23371.</title>
        <authorList>
            <consortium name="The Broad Institute Genomics Platform"/>
            <person name="Earl A."/>
            <person name="Ward D."/>
            <person name="Feldgarden M."/>
            <person name="Gevers D."/>
            <person name="Martens E."/>
            <person name="Sakamoto M."/>
            <person name="Benno Y."/>
            <person name="Suzuki N."/>
            <person name="Matsunaga N."/>
            <person name="Koshihara K."/>
            <person name="Seki M."/>
            <person name="Komiya H."/>
            <person name="Walker B."/>
            <person name="Young S."/>
            <person name="Zeng Q."/>
            <person name="Gargeya S."/>
            <person name="Fitzgerald M."/>
            <person name="Haas B."/>
            <person name="Abouelleil A."/>
            <person name="Allen A.W."/>
            <person name="Alvarado L."/>
            <person name="Arachchi H.M."/>
            <person name="Berlin A.M."/>
            <person name="Chapman S.B."/>
            <person name="Gainer-Dewar J."/>
            <person name="Goldberg J."/>
            <person name="Griggs A."/>
            <person name="Gujja S."/>
            <person name="Hansen M."/>
            <person name="Howarth C."/>
            <person name="Imamovic A."/>
            <person name="Ireland A."/>
            <person name="Larimer J."/>
            <person name="McCowan C."/>
            <person name="Murphy C."/>
            <person name="Pearson M."/>
            <person name="Poon T.W."/>
            <person name="Priest M."/>
            <person name="Roberts A."/>
            <person name="Saif S."/>
            <person name="Shea T."/>
            <person name="Sisk P."/>
            <person name="Sykes S."/>
            <person name="Wortman J."/>
            <person name="Nusbaum C."/>
            <person name="Birren B."/>
        </authorList>
    </citation>
    <scope>NUCLEOTIDE SEQUENCE [LARGE SCALE GENOMIC DNA]</scope>
    <source>
        <strain evidence="5 6">MS-1</strain>
    </source>
</reference>
<keyword evidence="2" id="KW-0547">Nucleotide-binding</keyword>
<dbReference type="InterPro" id="IPR003593">
    <property type="entry name" value="AAA+_ATPase"/>
</dbReference>
<dbReference type="SMART" id="SM00382">
    <property type="entry name" value="AAA"/>
    <property type="match status" value="1"/>
</dbReference>
<keyword evidence="6" id="KW-1185">Reference proteome</keyword>
<organism evidence="5 6">
    <name type="scientific">Parabacteroides gordonii MS-1 = DSM 23371</name>
    <dbReference type="NCBI Taxonomy" id="1203610"/>
    <lineage>
        <taxon>Bacteria</taxon>
        <taxon>Pseudomonadati</taxon>
        <taxon>Bacteroidota</taxon>
        <taxon>Bacteroidia</taxon>
        <taxon>Bacteroidales</taxon>
        <taxon>Tannerellaceae</taxon>
        <taxon>Parabacteroides</taxon>
    </lineage>
</organism>
<dbReference type="InterPro" id="IPR003439">
    <property type="entry name" value="ABC_transporter-like_ATP-bd"/>
</dbReference>
<keyword evidence="3" id="KW-0067">ATP-binding</keyword>
<dbReference type="AlphaFoldDB" id="A0A0F5JJP9"/>
<dbReference type="STRING" id="1203610.HMPREF1536_01753"/>
<dbReference type="GO" id="GO:0016887">
    <property type="term" value="F:ATP hydrolysis activity"/>
    <property type="evidence" value="ECO:0007669"/>
    <property type="project" value="InterPro"/>
</dbReference>
<dbReference type="GO" id="GO:0005524">
    <property type="term" value="F:ATP binding"/>
    <property type="evidence" value="ECO:0007669"/>
    <property type="project" value="UniProtKB-KW"/>
</dbReference>
<dbReference type="PATRIC" id="fig|1203610.3.peg.1799"/>
<dbReference type="InterPro" id="IPR027417">
    <property type="entry name" value="P-loop_NTPase"/>
</dbReference>
<dbReference type="RefSeq" id="WP_028730099.1">
    <property type="nucleotide sequence ID" value="NZ_KE386765.1"/>
</dbReference>
<evidence type="ECO:0000256" key="2">
    <source>
        <dbReference type="ARBA" id="ARBA00022741"/>
    </source>
</evidence>
<protein>
    <recommendedName>
        <fullName evidence="4">ABC transporter domain-containing protein</fullName>
    </recommendedName>
</protein>
<comment type="caution">
    <text evidence="5">The sequence shown here is derived from an EMBL/GenBank/DDBJ whole genome shotgun (WGS) entry which is preliminary data.</text>
</comment>
<proteinExistence type="predicted"/>
<keyword evidence="1" id="KW-0813">Transport</keyword>
<dbReference type="EMBL" id="AQHW01000011">
    <property type="protein sequence ID" value="KKB57944.1"/>
    <property type="molecule type" value="Genomic_DNA"/>
</dbReference>
<evidence type="ECO:0000259" key="4">
    <source>
        <dbReference type="PROSITE" id="PS50893"/>
    </source>
</evidence>
<dbReference type="InterPro" id="IPR051782">
    <property type="entry name" value="ABC_Transporter_VariousFunc"/>
</dbReference>
<feature type="domain" description="ABC transporter" evidence="4">
    <location>
        <begin position="2"/>
        <end position="219"/>
    </location>
</feature>
<dbReference type="Proteomes" id="UP000033035">
    <property type="component" value="Unassembled WGS sequence"/>
</dbReference>
<dbReference type="Pfam" id="PF00005">
    <property type="entry name" value="ABC_tran"/>
    <property type="match status" value="1"/>
</dbReference>
<name>A0A0F5JJP9_9BACT</name>
<gene>
    <name evidence="5" type="ORF">HMPREF1536_01753</name>
</gene>
<dbReference type="Gene3D" id="3.40.50.300">
    <property type="entry name" value="P-loop containing nucleotide triphosphate hydrolases"/>
    <property type="match status" value="1"/>
</dbReference>
<evidence type="ECO:0000256" key="1">
    <source>
        <dbReference type="ARBA" id="ARBA00022448"/>
    </source>
</evidence>
<dbReference type="HOGENOM" id="CLU_000604_1_2_10"/>
<dbReference type="PANTHER" id="PTHR42939:SF1">
    <property type="entry name" value="ABC TRANSPORTER ATP-BINDING PROTEIN ALBC-RELATED"/>
    <property type="match status" value="1"/>
</dbReference>
<dbReference type="PANTHER" id="PTHR42939">
    <property type="entry name" value="ABC TRANSPORTER ATP-BINDING PROTEIN ALBC-RELATED"/>
    <property type="match status" value="1"/>
</dbReference>
<dbReference type="PROSITE" id="PS50893">
    <property type="entry name" value="ABC_TRANSPORTER_2"/>
    <property type="match status" value="1"/>
</dbReference>
<evidence type="ECO:0000313" key="6">
    <source>
        <dbReference type="Proteomes" id="UP000033035"/>
    </source>
</evidence>